<name>A0A7H8R7S4_TALRU</name>
<dbReference type="RefSeq" id="XP_035348122.1">
    <property type="nucleotide sequence ID" value="XM_035492229.1"/>
</dbReference>
<keyword evidence="6" id="KW-0326">Glycosidase</keyword>
<organism evidence="8 9">
    <name type="scientific">Talaromyces rugulosus</name>
    <name type="common">Penicillium rugulosum</name>
    <dbReference type="NCBI Taxonomy" id="121627"/>
    <lineage>
        <taxon>Eukaryota</taxon>
        <taxon>Fungi</taxon>
        <taxon>Dikarya</taxon>
        <taxon>Ascomycota</taxon>
        <taxon>Pezizomycotina</taxon>
        <taxon>Eurotiomycetes</taxon>
        <taxon>Eurotiomycetidae</taxon>
        <taxon>Eurotiales</taxon>
        <taxon>Trichocomaceae</taxon>
        <taxon>Talaromyces</taxon>
        <taxon>Talaromyces sect. Islandici</taxon>
    </lineage>
</organism>
<dbReference type="EMBL" id="CP055902">
    <property type="protein sequence ID" value="QKX61948.1"/>
    <property type="molecule type" value="Genomic_DNA"/>
</dbReference>
<proteinExistence type="inferred from homology"/>
<keyword evidence="4" id="KW-0378">Hydrolase</keyword>
<dbReference type="NCBIfam" id="NF006969">
    <property type="entry name" value="PRK09441.1-2"/>
    <property type="match status" value="1"/>
</dbReference>
<dbReference type="Pfam" id="PF00128">
    <property type="entry name" value="Alpha-amylase"/>
    <property type="match status" value="1"/>
</dbReference>
<keyword evidence="5" id="KW-0119">Carbohydrate metabolism</keyword>
<comment type="similarity">
    <text evidence="2">Belongs to the glycosyl hydrolase 13 family.</text>
</comment>
<dbReference type="GO" id="GO:0005509">
    <property type="term" value="F:calcium ion binding"/>
    <property type="evidence" value="ECO:0007669"/>
    <property type="project" value="InterPro"/>
</dbReference>
<dbReference type="InterPro" id="IPR013776">
    <property type="entry name" value="A-amylase_thermo"/>
</dbReference>
<dbReference type="PIRSF" id="PIRSF001021">
    <property type="entry name" value="Alph-amls_thrmst"/>
    <property type="match status" value="1"/>
</dbReference>
<dbReference type="InterPro" id="IPR013780">
    <property type="entry name" value="Glyco_hydro_b"/>
</dbReference>
<dbReference type="GeneID" id="55996588"/>
<evidence type="ECO:0000256" key="6">
    <source>
        <dbReference type="ARBA" id="ARBA00023295"/>
    </source>
</evidence>
<dbReference type="Gene3D" id="2.60.40.1180">
    <property type="entry name" value="Golgi alpha-mannosidase II"/>
    <property type="match status" value="1"/>
</dbReference>
<evidence type="ECO:0000256" key="5">
    <source>
        <dbReference type="ARBA" id="ARBA00023277"/>
    </source>
</evidence>
<evidence type="ECO:0000313" key="9">
    <source>
        <dbReference type="Proteomes" id="UP000509510"/>
    </source>
</evidence>
<dbReference type="Proteomes" id="UP000509510">
    <property type="component" value="Chromosome V"/>
</dbReference>
<dbReference type="NCBIfam" id="NF006968">
    <property type="entry name" value="PRK09441.1-1"/>
    <property type="match status" value="1"/>
</dbReference>
<evidence type="ECO:0000259" key="7">
    <source>
        <dbReference type="SMART" id="SM00642"/>
    </source>
</evidence>
<dbReference type="KEGG" id="trg:TRUGW13939_09104"/>
<dbReference type="SMART" id="SM00642">
    <property type="entry name" value="Aamy"/>
    <property type="match status" value="1"/>
</dbReference>
<protein>
    <recommendedName>
        <fullName evidence="7">Glycosyl hydrolase family 13 catalytic domain-containing protein</fullName>
    </recommendedName>
</protein>
<dbReference type="GO" id="GO:0004553">
    <property type="term" value="F:hydrolase activity, hydrolyzing O-glycosyl compounds"/>
    <property type="evidence" value="ECO:0007669"/>
    <property type="project" value="InterPro"/>
</dbReference>
<dbReference type="OrthoDB" id="550577at2759"/>
<dbReference type="CDD" id="cd11318">
    <property type="entry name" value="AmyAc_bac_fung_AmyA"/>
    <property type="match status" value="1"/>
</dbReference>
<dbReference type="InterPro" id="IPR006047">
    <property type="entry name" value="GH13_cat_dom"/>
</dbReference>
<evidence type="ECO:0000256" key="4">
    <source>
        <dbReference type="ARBA" id="ARBA00022801"/>
    </source>
</evidence>
<keyword evidence="3" id="KW-0479">Metal-binding</keyword>
<dbReference type="Gene3D" id="2.40.30.140">
    <property type="match status" value="1"/>
</dbReference>
<reference evidence="9" key="1">
    <citation type="submission" date="2020-06" db="EMBL/GenBank/DDBJ databases">
        <title>A chromosome-scale genome assembly of Talaromyces rugulosus W13939.</title>
        <authorList>
            <person name="Wang B."/>
            <person name="Guo L."/>
            <person name="Ye K."/>
            <person name="Wang L."/>
        </authorList>
    </citation>
    <scope>NUCLEOTIDE SEQUENCE [LARGE SCALE GENOMIC DNA]</scope>
    <source>
        <strain evidence="9">W13939</strain>
    </source>
</reference>
<gene>
    <name evidence="8" type="ORF">TRUGW13939_09104</name>
</gene>
<dbReference type="SUPFAM" id="SSF51445">
    <property type="entry name" value="(Trans)glycosidases"/>
    <property type="match status" value="1"/>
</dbReference>
<sequence length="544" mass="62089">MELSVKSLFPCFFRQKPQEPWKEIEEEAERIEKFPSWDSSDENPLMMEAFEWYVPHDGRHWQRLQQALGDLKEIGVDNLLLPPGCKAMNPAGNGYDIYDLYDLGEFDQKDSVATKWGTKEELSSLAKAAQMLDMGIIWDAVLNHKAGADDGEKCLAVTVDPHDRNLDLTKPEEIKAWVGFEFSGRGETYSKMKYHWQHFNGTDYDELDKKNGIYKIFAPGKDWAKDVSTENGNYDYLMFANLDHSNPEVKQDILNWIDWIGHQLPLAGMRLDAAKHYSSGFQMTLVDHARQKFGKDWFVVSEFWSGKMTELKKYMEDMEERVHLFDAPLCNRLSAISQTRGGDLRLILDNTLVDYKPEQAVTFVMNHDTQPSQALEAPIAPFFKPIAYALILLRKQGYPCIFYGDLYGISSGGKKSPPIPPSCEGRLPTLALARKLYAYGEQRDYFSDKNCIGFVRYGNARHPWGMACVMSNGLSAKKKMFVGKRHAGEKWTDVLEGCTTNNTINQPTITIDSKGYGNFPVLEMSVSVWVNARADGRERFDRHL</sequence>
<evidence type="ECO:0000256" key="1">
    <source>
        <dbReference type="ARBA" id="ARBA00001913"/>
    </source>
</evidence>
<dbReference type="InterPro" id="IPR017853">
    <property type="entry name" value="GH"/>
</dbReference>
<dbReference type="AlphaFoldDB" id="A0A7H8R7S4"/>
<dbReference type="GO" id="GO:0005975">
    <property type="term" value="P:carbohydrate metabolic process"/>
    <property type="evidence" value="ECO:0007669"/>
    <property type="project" value="InterPro"/>
</dbReference>
<comment type="cofactor">
    <cofactor evidence="1">
        <name>Ca(2+)</name>
        <dbReference type="ChEBI" id="CHEBI:29108"/>
    </cofactor>
</comment>
<evidence type="ECO:0000256" key="3">
    <source>
        <dbReference type="ARBA" id="ARBA00022723"/>
    </source>
</evidence>
<feature type="domain" description="Glycosyl hydrolase family 13 catalytic" evidence="7">
    <location>
        <begin position="44"/>
        <end position="434"/>
    </location>
</feature>
<accession>A0A7H8R7S4</accession>
<keyword evidence="9" id="KW-1185">Reference proteome</keyword>
<evidence type="ECO:0000256" key="2">
    <source>
        <dbReference type="ARBA" id="ARBA00008061"/>
    </source>
</evidence>
<evidence type="ECO:0000313" key="8">
    <source>
        <dbReference type="EMBL" id="QKX61948.1"/>
    </source>
</evidence>
<dbReference type="Gene3D" id="3.20.20.80">
    <property type="entry name" value="Glycosidases"/>
    <property type="match status" value="1"/>
</dbReference>
<dbReference type="PANTHER" id="PTHR43447">
    <property type="entry name" value="ALPHA-AMYLASE"/>
    <property type="match status" value="1"/>
</dbReference>
<dbReference type="SUPFAM" id="SSF51011">
    <property type="entry name" value="Glycosyl hydrolase domain"/>
    <property type="match status" value="1"/>
</dbReference>